<evidence type="ECO:0000256" key="2">
    <source>
        <dbReference type="ARBA" id="ARBA00022741"/>
    </source>
</evidence>
<accession>A0A4R6S4P2</accession>
<proteinExistence type="predicted"/>
<evidence type="ECO:0000256" key="1">
    <source>
        <dbReference type="ARBA" id="ARBA00022598"/>
    </source>
</evidence>
<dbReference type="InterPro" id="IPR052032">
    <property type="entry name" value="ATP-dep_AA_Ligase"/>
</dbReference>
<keyword evidence="3 4" id="KW-0067">ATP-binding</keyword>
<dbReference type="PROSITE" id="PS50975">
    <property type="entry name" value="ATP_GRASP"/>
    <property type="match status" value="1"/>
</dbReference>
<sequence length="508" mass="54343">MRAMLLMRRGAALAPALATAIRDKGFEPFVLSSRPADGGARFHKMMDAIGVEHAVSPNVGLTVDEVAERAGAIADCAFALSVADSQRVPMAAANRVLGAHDISPAAATLALDKHLLRTKLQSCGLSRLDPYRLGDPELRARLDAGEKFIIKPRRGVSSLCVGIARSWADVVPLAAAFDRGPGEADILEEYFAGNELVAETFFDGEELSIDVVRQSGVNRITVAHGKAGLEFRDGTVLELGHVSPPVNVTDAQTALATEFATSVLDTLELTDGCYHVEVRVNDRDECELIEINPRVPGHLLWDSIRLQYANRSIIDDWMDVLTGTEVGDPGEPVCGTYMEVSYPANDGRQVVGVRLNPHHPAPAVDSIDVTPGMPEISYREEPAAEVVWTTDRARHPEQVAALMAQPYTQFVYAKPVSGPVTVALQPTAATYGEASDVDWLIVNQGDVEATPAYEQIMDRVTGIHHVDDWSDTAVAAVLGAIGDTPVAQVLAGTPEAAAVAEAVRAKLG</sequence>
<dbReference type="GO" id="GO:0046872">
    <property type="term" value="F:metal ion binding"/>
    <property type="evidence" value="ECO:0007669"/>
    <property type="project" value="InterPro"/>
</dbReference>
<keyword evidence="7" id="KW-1185">Reference proteome</keyword>
<name>A0A4R6S4P2_LABRH</name>
<dbReference type="AlphaFoldDB" id="A0A4R6S4P2"/>
<comment type="caution">
    <text evidence="6">The sequence shown here is derived from an EMBL/GenBank/DDBJ whole genome shotgun (WGS) entry which is preliminary data.</text>
</comment>
<dbReference type="RefSeq" id="WP_133853041.1">
    <property type="nucleotide sequence ID" value="NZ_SNXZ01000006.1"/>
</dbReference>
<dbReference type="GO" id="GO:0005524">
    <property type="term" value="F:ATP binding"/>
    <property type="evidence" value="ECO:0007669"/>
    <property type="project" value="UniProtKB-UniRule"/>
</dbReference>
<dbReference type="Proteomes" id="UP000295444">
    <property type="component" value="Unassembled WGS sequence"/>
</dbReference>
<protein>
    <submittedName>
        <fullName evidence="6">ATP-grasp domain-containing protein</fullName>
    </submittedName>
</protein>
<dbReference type="EMBL" id="SNXZ01000006">
    <property type="protein sequence ID" value="TDP94077.1"/>
    <property type="molecule type" value="Genomic_DNA"/>
</dbReference>
<evidence type="ECO:0000313" key="6">
    <source>
        <dbReference type="EMBL" id="TDP94077.1"/>
    </source>
</evidence>
<dbReference type="PANTHER" id="PTHR43585:SF2">
    <property type="entry name" value="ATP-GRASP ENZYME FSQD"/>
    <property type="match status" value="1"/>
</dbReference>
<reference evidence="6 7" key="1">
    <citation type="submission" date="2019-03" db="EMBL/GenBank/DDBJ databases">
        <title>Genomic Encyclopedia of Type Strains, Phase IV (KMG-IV): sequencing the most valuable type-strain genomes for metagenomic binning, comparative biology and taxonomic classification.</title>
        <authorList>
            <person name="Goeker M."/>
        </authorList>
    </citation>
    <scope>NUCLEOTIDE SEQUENCE [LARGE SCALE GENOMIC DNA]</scope>
    <source>
        <strain evidence="6 7">DSM 45361</strain>
    </source>
</reference>
<dbReference type="PANTHER" id="PTHR43585">
    <property type="entry name" value="FUMIPYRROLE BIOSYNTHESIS PROTEIN C"/>
    <property type="match status" value="1"/>
</dbReference>
<organism evidence="6 7">
    <name type="scientific">Labedaea rhizosphaerae</name>
    <dbReference type="NCBI Taxonomy" id="598644"/>
    <lineage>
        <taxon>Bacteria</taxon>
        <taxon>Bacillati</taxon>
        <taxon>Actinomycetota</taxon>
        <taxon>Actinomycetes</taxon>
        <taxon>Pseudonocardiales</taxon>
        <taxon>Pseudonocardiaceae</taxon>
        <taxon>Labedaea</taxon>
    </lineage>
</organism>
<keyword evidence="2 4" id="KW-0547">Nucleotide-binding</keyword>
<gene>
    <name evidence="6" type="ORF">EV186_106471</name>
</gene>
<dbReference type="OrthoDB" id="24041at2"/>
<dbReference type="InterPro" id="IPR011761">
    <property type="entry name" value="ATP-grasp"/>
</dbReference>
<evidence type="ECO:0000256" key="3">
    <source>
        <dbReference type="ARBA" id="ARBA00022840"/>
    </source>
</evidence>
<evidence type="ECO:0000256" key="4">
    <source>
        <dbReference type="PROSITE-ProRule" id="PRU00409"/>
    </source>
</evidence>
<evidence type="ECO:0000313" key="7">
    <source>
        <dbReference type="Proteomes" id="UP000295444"/>
    </source>
</evidence>
<keyword evidence="1" id="KW-0436">Ligase</keyword>
<evidence type="ECO:0000259" key="5">
    <source>
        <dbReference type="PROSITE" id="PS50975"/>
    </source>
</evidence>
<feature type="domain" description="ATP-grasp" evidence="5">
    <location>
        <begin position="117"/>
        <end position="322"/>
    </location>
</feature>
<dbReference type="GO" id="GO:0016874">
    <property type="term" value="F:ligase activity"/>
    <property type="evidence" value="ECO:0007669"/>
    <property type="project" value="UniProtKB-KW"/>
</dbReference>
<dbReference type="SUPFAM" id="SSF56059">
    <property type="entry name" value="Glutathione synthetase ATP-binding domain-like"/>
    <property type="match status" value="1"/>
</dbReference>
<dbReference type="Gene3D" id="3.30.470.20">
    <property type="entry name" value="ATP-grasp fold, B domain"/>
    <property type="match status" value="1"/>
</dbReference>
<dbReference type="Pfam" id="PF13535">
    <property type="entry name" value="ATP-grasp_4"/>
    <property type="match status" value="1"/>
</dbReference>